<organism evidence="1 2">
    <name type="scientific">Collinsella tanakaei</name>
    <dbReference type="NCBI Taxonomy" id="626935"/>
    <lineage>
        <taxon>Bacteria</taxon>
        <taxon>Bacillati</taxon>
        <taxon>Actinomycetota</taxon>
        <taxon>Coriobacteriia</taxon>
        <taxon>Coriobacteriales</taxon>
        <taxon>Coriobacteriaceae</taxon>
        <taxon>Collinsella</taxon>
    </lineage>
</organism>
<evidence type="ECO:0000313" key="2">
    <source>
        <dbReference type="Proteomes" id="UP000260943"/>
    </source>
</evidence>
<gene>
    <name evidence="1" type="ORF">DXC81_01805</name>
</gene>
<reference evidence="1 2" key="1">
    <citation type="submission" date="2018-08" db="EMBL/GenBank/DDBJ databases">
        <title>A genome reference for cultivated species of the human gut microbiota.</title>
        <authorList>
            <person name="Zou Y."/>
            <person name="Xue W."/>
            <person name="Luo G."/>
        </authorList>
    </citation>
    <scope>NUCLEOTIDE SEQUENCE [LARGE SCALE GENOMIC DNA]</scope>
    <source>
        <strain evidence="1 2">TF08-14</strain>
    </source>
</reference>
<dbReference type="Proteomes" id="UP000260943">
    <property type="component" value="Unassembled WGS sequence"/>
</dbReference>
<accession>A0A3E4QWH6</accession>
<comment type="caution">
    <text evidence="1">The sequence shown here is derived from an EMBL/GenBank/DDBJ whole genome shotgun (WGS) entry which is preliminary data.</text>
</comment>
<evidence type="ECO:0008006" key="3">
    <source>
        <dbReference type="Google" id="ProtNLM"/>
    </source>
</evidence>
<evidence type="ECO:0000313" key="1">
    <source>
        <dbReference type="EMBL" id="RGL11552.1"/>
    </source>
</evidence>
<sequence length="270" mass="30074">MVLFLVEGSSEEASLVAPFRRWFASRGGDGAGSSVGAGAGDGSGSGAGDDSLTLDTRSETFYCDVTAVHMFPSDATFSVRSNVRDTVRQFVLDRIESRHAYDWADIDRIVHIVDLDGAFVPDDCIRQGTGRGFVYGEDFIAARKPESVAARNREKAASLRDLVECRELTYKRRRVPYGVYFLSRNLEHALYGLTRDCTNREKRLLSTAFDRKIGQRPQAFARLLRSDAVRVPGDDLDATWEYVQQGTRSLERGSNLFLVLEQGEMEAARP</sequence>
<proteinExistence type="predicted"/>
<protein>
    <recommendedName>
        <fullName evidence="3">DUF4276 family protein</fullName>
    </recommendedName>
</protein>
<dbReference type="AlphaFoldDB" id="A0A3E4QWH6"/>
<name>A0A3E4QWH6_9ACTN</name>
<dbReference type="EMBL" id="QSRJ01000002">
    <property type="protein sequence ID" value="RGL11552.1"/>
    <property type="molecule type" value="Genomic_DNA"/>
</dbReference>